<dbReference type="GO" id="GO:0016192">
    <property type="term" value="P:vesicle-mediated transport"/>
    <property type="evidence" value="ECO:0007669"/>
    <property type="project" value="UniProtKB-ARBA"/>
</dbReference>
<keyword evidence="7" id="KW-1185">Reference proteome</keyword>
<comment type="similarity">
    <text evidence="2">Belongs to the SNF7 family.</text>
</comment>
<evidence type="ECO:0000313" key="6">
    <source>
        <dbReference type="EMBL" id="KAL3319569.1"/>
    </source>
</evidence>
<dbReference type="GO" id="GO:0005768">
    <property type="term" value="C:endosome"/>
    <property type="evidence" value="ECO:0007669"/>
    <property type="project" value="UniProtKB-SubCell"/>
</dbReference>
<organism evidence="6 7">
    <name type="scientific">Cichlidogyrus casuarinus</name>
    <dbReference type="NCBI Taxonomy" id="1844966"/>
    <lineage>
        <taxon>Eukaryota</taxon>
        <taxon>Metazoa</taxon>
        <taxon>Spiralia</taxon>
        <taxon>Lophotrochozoa</taxon>
        <taxon>Platyhelminthes</taxon>
        <taxon>Monogenea</taxon>
        <taxon>Monopisthocotylea</taxon>
        <taxon>Dactylogyridea</taxon>
        <taxon>Ancyrocephalidae</taxon>
        <taxon>Cichlidogyrus</taxon>
    </lineage>
</organism>
<evidence type="ECO:0000256" key="2">
    <source>
        <dbReference type="ARBA" id="ARBA00006190"/>
    </source>
</evidence>
<sequence>MSALSRMFGGSKAQKETPQSAMLKLQETVDILTKKQEYLETQIEKEVATAKKFAKTNRRAALNALKKKKMYTDQLARLDGTIATLESQRANLDNASLNMEAMKAMQTAATALKNAHKNMDLDQVNKIKDEIDEQQEIARTISEEISRPSGQDMYDEDELLAELNELEGEADDDAILNRVLDIPVPSTELPSIPSTSRTAAKTTNQSKKTTEEEDQIAALSMWST</sequence>
<evidence type="ECO:0000256" key="1">
    <source>
        <dbReference type="ARBA" id="ARBA00004177"/>
    </source>
</evidence>
<keyword evidence="4" id="KW-0175">Coiled coil</keyword>
<name>A0ABD2QJ81_9PLAT</name>
<accession>A0ABD2QJ81</accession>
<feature type="region of interest" description="Disordered" evidence="5">
    <location>
        <begin position="183"/>
        <end position="224"/>
    </location>
</feature>
<comment type="caution">
    <text evidence="6">The sequence shown here is derived from an EMBL/GenBank/DDBJ whole genome shotgun (WGS) entry which is preliminary data.</text>
</comment>
<protein>
    <submittedName>
        <fullName evidence="6">Charged multivesicular body protein 4C</fullName>
    </submittedName>
</protein>
<dbReference type="Pfam" id="PF03357">
    <property type="entry name" value="Snf7"/>
    <property type="match status" value="1"/>
</dbReference>
<dbReference type="EMBL" id="JBJKFK010000124">
    <property type="protein sequence ID" value="KAL3319569.1"/>
    <property type="molecule type" value="Genomic_DNA"/>
</dbReference>
<dbReference type="PANTHER" id="PTHR22761:SF10">
    <property type="entry name" value="GH13992P"/>
    <property type="match status" value="1"/>
</dbReference>
<evidence type="ECO:0000256" key="3">
    <source>
        <dbReference type="ARBA" id="ARBA00022753"/>
    </source>
</evidence>
<dbReference type="Proteomes" id="UP001626550">
    <property type="component" value="Unassembled WGS sequence"/>
</dbReference>
<evidence type="ECO:0000256" key="5">
    <source>
        <dbReference type="SAM" id="MobiDB-lite"/>
    </source>
</evidence>
<comment type="subcellular location">
    <subcellularLocation>
        <location evidence="1">Endosome</location>
    </subcellularLocation>
</comment>
<feature type="coiled-coil region" evidence="4">
    <location>
        <begin position="68"/>
        <end position="144"/>
    </location>
</feature>
<dbReference type="AlphaFoldDB" id="A0ABD2QJ81"/>
<reference evidence="6 7" key="1">
    <citation type="submission" date="2024-11" db="EMBL/GenBank/DDBJ databases">
        <title>Adaptive evolution of stress response genes in parasites aligns with host niche diversity.</title>
        <authorList>
            <person name="Hahn C."/>
            <person name="Resl P."/>
        </authorList>
    </citation>
    <scope>NUCLEOTIDE SEQUENCE [LARGE SCALE GENOMIC DNA]</scope>
    <source>
        <strain evidence="6">EGGRZ-B1_66</strain>
        <tissue evidence="6">Body</tissue>
    </source>
</reference>
<dbReference type="Gene3D" id="1.10.287.1060">
    <property type="entry name" value="ESAT-6-like"/>
    <property type="match status" value="1"/>
</dbReference>
<evidence type="ECO:0000256" key="4">
    <source>
        <dbReference type="SAM" id="Coils"/>
    </source>
</evidence>
<feature type="compositionally biased region" description="Polar residues" evidence="5">
    <location>
        <begin position="188"/>
        <end position="207"/>
    </location>
</feature>
<proteinExistence type="inferred from homology"/>
<dbReference type="PANTHER" id="PTHR22761">
    <property type="entry name" value="CHARGED MULTIVESICULAR BODY PROTEIN"/>
    <property type="match status" value="1"/>
</dbReference>
<evidence type="ECO:0000313" key="7">
    <source>
        <dbReference type="Proteomes" id="UP001626550"/>
    </source>
</evidence>
<dbReference type="InterPro" id="IPR005024">
    <property type="entry name" value="Snf7_fam"/>
</dbReference>
<gene>
    <name evidence="6" type="primary">CHMP4C_1</name>
    <name evidence="6" type="ORF">Ciccas_001759</name>
</gene>
<keyword evidence="3" id="KW-0967">Endosome</keyword>